<keyword evidence="2" id="KW-1185">Reference proteome</keyword>
<accession>A0AAN5ID43</accession>
<evidence type="ECO:0000313" key="1">
    <source>
        <dbReference type="EMBL" id="GMR59685.1"/>
    </source>
</evidence>
<organism evidence="1 2">
    <name type="scientific">Pristionchus mayeri</name>
    <dbReference type="NCBI Taxonomy" id="1317129"/>
    <lineage>
        <taxon>Eukaryota</taxon>
        <taxon>Metazoa</taxon>
        <taxon>Ecdysozoa</taxon>
        <taxon>Nematoda</taxon>
        <taxon>Chromadorea</taxon>
        <taxon>Rhabditida</taxon>
        <taxon>Rhabditina</taxon>
        <taxon>Diplogasteromorpha</taxon>
        <taxon>Diplogasteroidea</taxon>
        <taxon>Neodiplogasteridae</taxon>
        <taxon>Pristionchus</taxon>
    </lineage>
</organism>
<sequence>FEGNVAKKCISSPDSLKIQIVGCRFAVSDTVVPLGEKIDKWGVSFRCVASQKKEVRLLIE</sequence>
<gene>
    <name evidence="1" type="ORF">PMAYCL1PPCAC_29880</name>
</gene>
<name>A0AAN5ID43_9BILA</name>
<comment type="caution">
    <text evidence="1">The sequence shown here is derived from an EMBL/GenBank/DDBJ whole genome shotgun (WGS) entry which is preliminary data.</text>
</comment>
<dbReference type="EMBL" id="BTRK01000006">
    <property type="protein sequence ID" value="GMR59685.1"/>
    <property type="molecule type" value="Genomic_DNA"/>
</dbReference>
<evidence type="ECO:0000313" key="2">
    <source>
        <dbReference type="Proteomes" id="UP001328107"/>
    </source>
</evidence>
<feature type="non-terminal residue" evidence="1">
    <location>
        <position position="1"/>
    </location>
</feature>
<proteinExistence type="predicted"/>
<protein>
    <submittedName>
        <fullName evidence="1">Uncharacterized protein</fullName>
    </submittedName>
</protein>
<dbReference type="AlphaFoldDB" id="A0AAN5ID43"/>
<feature type="non-terminal residue" evidence="1">
    <location>
        <position position="60"/>
    </location>
</feature>
<dbReference type="Proteomes" id="UP001328107">
    <property type="component" value="Unassembled WGS sequence"/>
</dbReference>
<reference evidence="2" key="1">
    <citation type="submission" date="2022-10" db="EMBL/GenBank/DDBJ databases">
        <title>Genome assembly of Pristionchus species.</title>
        <authorList>
            <person name="Yoshida K."/>
            <person name="Sommer R.J."/>
        </authorList>
    </citation>
    <scope>NUCLEOTIDE SEQUENCE [LARGE SCALE GENOMIC DNA]</scope>
    <source>
        <strain evidence="2">RS5460</strain>
    </source>
</reference>